<dbReference type="EMBL" id="ALBS01000283">
    <property type="protein sequence ID" value="EJT46635.1"/>
    <property type="molecule type" value="Genomic_DNA"/>
</dbReference>
<dbReference type="GO" id="GO:0004487">
    <property type="term" value="F:methylenetetrahydrofolate dehydrogenase (NAD+) activity"/>
    <property type="evidence" value="ECO:0007669"/>
    <property type="project" value="TreeGrafter"/>
</dbReference>
<feature type="domain" description="Tetrahydrofolate dehydrogenase/cyclohydrolase catalytic" evidence="3">
    <location>
        <begin position="56"/>
        <end position="172"/>
    </location>
</feature>
<dbReference type="Pfam" id="PF00763">
    <property type="entry name" value="THF_DHG_CYH"/>
    <property type="match status" value="1"/>
</dbReference>
<feature type="domain" description="Tetrahydrofolate dehydrogenase/cyclohydrolase NAD(P)-binding" evidence="4">
    <location>
        <begin position="208"/>
        <end position="349"/>
    </location>
</feature>
<dbReference type="GO" id="GO:0005829">
    <property type="term" value="C:cytosol"/>
    <property type="evidence" value="ECO:0007669"/>
    <property type="project" value="TreeGrafter"/>
</dbReference>
<proteinExistence type="predicted"/>
<dbReference type="PANTHER" id="PTHR48099">
    <property type="entry name" value="C-1-TETRAHYDROFOLATE SYNTHASE, CYTOPLASMIC-RELATED"/>
    <property type="match status" value="1"/>
</dbReference>
<dbReference type="InterPro" id="IPR020630">
    <property type="entry name" value="THF_DH/CycHdrlase_cat_dom"/>
</dbReference>
<dbReference type="HOGENOM" id="CLU_031413_0_0_1"/>
<organism evidence="5 6">
    <name type="scientific">Trichosporon asahii var. asahii (strain ATCC 90039 / CBS 2479 / JCM 2466 / KCTC 7840 / NBRC 103889/ NCYC 2677 / UAMH 7654)</name>
    <name type="common">Yeast</name>
    <dbReference type="NCBI Taxonomy" id="1186058"/>
    <lineage>
        <taxon>Eukaryota</taxon>
        <taxon>Fungi</taxon>
        <taxon>Dikarya</taxon>
        <taxon>Basidiomycota</taxon>
        <taxon>Agaricomycotina</taxon>
        <taxon>Tremellomycetes</taxon>
        <taxon>Trichosporonales</taxon>
        <taxon>Trichosporonaceae</taxon>
        <taxon>Trichosporon</taxon>
    </lineage>
</organism>
<dbReference type="SUPFAM" id="SSF51735">
    <property type="entry name" value="NAD(P)-binding Rossmann-fold domains"/>
    <property type="match status" value="1"/>
</dbReference>
<dbReference type="RefSeq" id="XP_014178525.1">
    <property type="nucleotide sequence ID" value="XM_014323050.1"/>
</dbReference>
<evidence type="ECO:0008006" key="7">
    <source>
        <dbReference type="Google" id="ProtNLM"/>
    </source>
</evidence>
<dbReference type="Gene3D" id="3.40.50.720">
    <property type="entry name" value="NAD(P)-binding Rossmann-like Domain"/>
    <property type="match status" value="1"/>
</dbReference>
<feature type="compositionally biased region" description="Low complexity" evidence="2">
    <location>
        <begin position="1"/>
        <end position="32"/>
    </location>
</feature>
<evidence type="ECO:0000259" key="3">
    <source>
        <dbReference type="Pfam" id="PF00763"/>
    </source>
</evidence>
<dbReference type="PANTHER" id="PTHR48099:SF3">
    <property type="entry name" value="METHYLENETETRAHYDROFOLATE DEHYDROGENASE [NAD(+)]"/>
    <property type="match status" value="1"/>
</dbReference>
<evidence type="ECO:0000256" key="2">
    <source>
        <dbReference type="SAM" id="MobiDB-lite"/>
    </source>
</evidence>
<dbReference type="InterPro" id="IPR020631">
    <property type="entry name" value="THF_DH/CycHdrlase_NAD-bd_dom"/>
</dbReference>
<protein>
    <recommendedName>
        <fullName evidence="7">Methylenetetrahydrofolate dehydrogenase (NAD+)</fullName>
    </recommendedName>
</protein>
<dbReference type="AlphaFoldDB" id="J4U874"/>
<dbReference type="VEuPathDB" id="FungiDB:A1Q1_04812"/>
<dbReference type="PRINTS" id="PR00085">
    <property type="entry name" value="THFDHDRGNASE"/>
</dbReference>
<feature type="compositionally biased region" description="Pro residues" evidence="2">
    <location>
        <begin position="33"/>
        <end position="48"/>
    </location>
</feature>
<dbReference type="GO" id="GO:0006730">
    <property type="term" value="P:one-carbon metabolic process"/>
    <property type="evidence" value="ECO:0007669"/>
    <property type="project" value="UniProtKB-KW"/>
</dbReference>
<dbReference type="OrthoDB" id="41403at2759"/>
<dbReference type="GeneID" id="25988324"/>
<sequence length="369" mass="38519">MFAPPATTSPPARRTTPQLSRSSSASTLSAVPTTPPNAPIELPPPPSKPHVCRDLTGAAVNRPIKALLTPALSQKDRPLRIVGLLATSDKGCEMYADMTARACQSAGVDFQRLDLRSASSSTEDGRFAAVLSAIKALNDDDSVDGLLVYLPLFGARRDAELRAAISPRIDVEGVSPASLARSYATPPPPLEAVFRDPGPAMATAYPYPCTAAAVLRTLSHASVPASGTVTIINRSETVGRPLAAMLANCGATVYSVDVTGVQLWQTISSGLSIEDIDTPLPLLLAQSDAVVSAVPGSYTVPTQSLKMGTVCIDLSAEGNFAPDVRERAGVFAPRIGAVTISMLMCNALVLRRRAESGEGSVRWSGSDVA</sequence>
<dbReference type="InterPro" id="IPR046346">
    <property type="entry name" value="Aminoacid_DH-like_N_sf"/>
</dbReference>
<feature type="region of interest" description="Disordered" evidence="2">
    <location>
        <begin position="1"/>
        <end position="50"/>
    </location>
</feature>
<gene>
    <name evidence="5" type="ORF">A1Q1_04812</name>
</gene>
<dbReference type="GO" id="GO:0004488">
    <property type="term" value="F:methylenetetrahydrofolate dehydrogenase (NADP+) activity"/>
    <property type="evidence" value="ECO:0007669"/>
    <property type="project" value="InterPro"/>
</dbReference>
<dbReference type="SUPFAM" id="SSF53223">
    <property type="entry name" value="Aminoacid dehydrogenase-like, N-terminal domain"/>
    <property type="match status" value="1"/>
</dbReference>
<comment type="caution">
    <text evidence="5">The sequence shown here is derived from an EMBL/GenBank/DDBJ whole genome shotgun (WGS) entry which is preliminary data.</text>
</comment>
<dbReference type="InterPro" id="IPR036291">
    <property type="entry name" value="NAD(P)-bd_dom_sf"/>
</dbReference>
<evidence type="ECO:0000313" key="6">
    <source>
        <dbReference type="Proteomes" id="UP000002748"/>
    </source>
</evidence>
<evidence type="ECO:0000259" key="4">
    <source>
        <dbReference type="Pfam" id="PF02882"/>
    </source>
</evidence>
<dbReference type="Proteomes" id="UP000002748">
    <property type="component" value="Unassembled WGS sequence"/>
</dbReference>
<name>J4U874_TRIAS</name>
<reference evidence="5 6" key="1">
    <citation type="journal article" date="2012" name="Eukaryot. Cell">
        <title>Draft genome sequence of CBS 2479, the standard type strain of Trichosporon asahii.</title>
        <authorList>
            <person name="Yang R.Y."/>
            <person name="Li H.T."/>
            <person name="Zhu H."/>
            <person name="Zhou G.P."/>
            <person name="Wang M."/>
            <person name="Wang L."/>
        </authorList>
    </citation>
    <scope>NUCLEOTIDE SEQUENCE [LARGE SCALE GENOMIC DNA]</scope>
    <source>
        <strain evidence="6">ATCC 90039 / CBS 2479 / JCM 2466 / KCTC 7840 / NCYC 2677 / UAMH 7654</strain>
    </source>
</reference>
<dbReference type="Gene3D" id="3.40.50.10860">
    <property type="entry name" value="Leucine Dehydrogenase, chain A, domain 1"/>
    <property type="match status" value="1"/>
</dbReference>
<accession>J4U874</accession>
<dbReference type="InterPro" id="IPR000672">
    <property type="entry name" value="THF_DH/CycHdrlase"/>
</dbReference>
<keyword evidence="1" id="KW-0554">One-carbon metabolism</keyword>
<evidence type="ECO:0000256" key="1">
    <source>
        <dbReference type="ARBA" id="ARBA00022563"/>
    </source>
</evidence>
<dbReference type="Pfam" id="PF02882">
    <property type="entry name" value="THF_DHG_CYH_C"/>
    <property type="match status" value="1"/>
</dbReference>
<dbReference type="GO" id="GO:0009113">
    <property type="term" value="P:purine nucleobase biosynthetic process"/>
    <property type="evidence" value="ECO:0007669"/>
    <property type="project" value="TreeGrafter"/>
</dbReference>
<dbReference type="KEGG" id="tasa:A1Q1_04812"/>
<evidence type="ECO:0000313" key="5">
    <source>
        <dbReference type="EMBL" id="EJT46635.1"/>
    </source>
</evidence>